<feature type="transmembrane region" description="Helical" evidence="7">
    <location>
        <begin position="118"/>
        <end position="141"/>
    </location>
</feature>
<feature type="domain" description="MgtC/SapB/SrpB/YhiD N-terminal" evidence="8">
    <location>
        <begin position="15"/>
        <end position="144"/>
    </location>
</feature>
<evidence type="ECO:0000313" key="10">
    <source>
        <dbReference type="Proteomes" id="UP000249725"/>
    </source>
</evidence>
<keyword evidence="7" id="KW-0997">Cell inner membrane</keyword>
<evidence type="ECO:0000259" key="8">
    <source>
        <dbReference type="Pfam" id="PF02308"/>
    </source>
</evidence>
<feature type="transmembrane region" description="Helical" evidence="7">
    <location>
        <begin position="7"/>
        <end position="26"/>
    </location>
</feature>
<protein>
    <recommendedName>
        <fullName evidence="7">Protein MgtC</fullName>
    </recommendedName>
</protein>
<keyword evidence="10" id="KW-1185">Reference proteome</keyword>
<keyword evidence="3" id="KW-1003">Cell membrane</keyword>
<evidence type="ECO:0000256" key="3">
    <source>
        <dbReference type="ARBA" id="ARBA00022475"/>
    </source>
</evidence>
<keyword evidence="4 7" id="KW-0812">Transmembrane</keyword>
<comment type="similarity">
    <text evidence="2 7">Belongs to the MgtC/SapB family.</text>
</comment>
<evidence type="ECO:0000256" key="1">
    <source>
        <dbReference type="ARBA" id="ARBA00004651"/>
    </source>
</evidence>
<evidence type="ECO:0000256" key="5">
    <source>
        <dbReference type="ARBA" id="ARBA00022989"/>
    </source>
</evidence>
<evidence type="ECO:0000313" key="9">
    <source>
        <dbReference type="EMBL" id="RAK56938.1"/>
    </source>
</evidence>
<dbReference type="Proteomes" id="UP000249725">
    <property type="component" value="Unassembled WGS sequence"/>
</dbReference>
<dbReference type="Pfam" id="PF02308">
    <property type="entry name" value="MgtC"/>
    <property type="match status" value="1"/>
</dbReference>
<dbReference type="InterPro" id="IPR049177">
    <property type="entry name" value="MgtC_SapB_SrpB_YhiD_N"/>
</dbReference>
<dbReference type="EMBL" id="QFYR01000001">
    <property type="protein sequence ID" value="RAK56938.1"/>
    <property type="molecule type" value="Genomic_DNA"/>
</dbReference>
<dbReference type="PRINTS" id="PR01837">
    <property type="entry name" value="MGTCSAPBPROT"/>
</dbReference>
<dbReference type="AlphaFoldDB" id="A0A328AVI6"/>
<sequence length="233" mass="25475">MDDLYENLVRYALPLLAASLAGGLIGLEREYRGRPAGLRTHILVALASSTLMIAAVHQFTWMDDTPHEVIRIDPVRMAHGILTGIGFLCGGVIFRQGLTVHGLTTAASLWVTSALGTLYGMSLYGLAIGGTLITLVVLAGFRWADHHVPQLSVIDVVVRYRRRDALPEPEFRALLDELSLHSSAITHRLLQGGELIELASTVRGKGAEKGQELAARLCKDDRVFEFEVAPRKD</sequence>
<evidence type="ECO:0000256" key="6">
    <source>
        <dbReference type="ARBA" id="ARBA00023136"/>
    </source>
</evidence>
<organism evidence="9 10">
    <name type="scientific">Phenylobacterium deserti</name>
    <dbReference type="NCBI Taxonomy" id="1914756"/>
    <lineage>
        <taxon>Bacteria</taxon>
        <taxon>Pseudomonadati</taxon>
        <taxon>Pseudomonadota</taxon>
        <taxon>Alphaproteobacteria</taxon>
        <taxon>Caulobacterales</taxon>
        <taxon>Caulobacteraceae</taxon>
        <taxon>Phenylobacterium</taxon>
    </lineage>
</organism>
<dbReference type="InterPro" id="IPR003416">
    <property type="entry name" value="MgtC/SapB/SrpB/YhiD_fam"/>
</dbReference>
<dbReference type="PANTHER" id="PTHR33778">
    <property type="entry name" value="PROTEIN MGTC"/>
    <property type="match status" value="1"/>
</dbReference>
<comment type="caution">
    <text evidence="9">The sequence shown here is derived from an EMBL/GenBank/DDBJ whole genome shotgun (WGS) entry which is preliminary data.</text>
</comment>
<evidence type="ECO:0000256" key="2">
    <source>
        <dbReference type="ARBA" id="ARBA00009298"/>
    </source>
</evidence>
<dbReference type="GO" id="GO:0005886">
    <property type="term" value="C:plasma membrane"/>
    <property type="evidence" value="ECO:0007669"/>
    <property type="project" value="UniProtKB-SubCell"/>
</dbReference>
<accession>A0A328AVI6</accession>
<dbReference type="OrthoDB" id="9811198at2"/>
<keyword evidence="6 7" id="KW-0472">Membrane</keyword>
<feature type="transmembrane region" description="Helical" evidence="7">
    <location>
        <begin position="38"/>
        <end position="56"/>
    </location>
</feature>
<proteinExistence type="inferred from homology"/>
<comment type="subcellular location">
    <subcellularLocation>
        <location evidence="7">Cell inner membrane</location>
        <topology evidence="7">Multi-pass membrane protein</topology>
    </subcellularLocation>
    <subcellularLocation>
        <location evidence="1">Cell membrane</location>
        <topology evidence="1">Multi-pass membrane protein</topology>
    </subcellularLocation>
</comment>
<evidence type="ECO:0000256" key="4">
    <source>
        <dbReference type="ARBA" id="ARBA00022692"/>
    </source>
</evidence>
<keyword evidence="5 7" id="KW-1133">Transmembrane helix</keyword>
<name>A0A328AVI6_9CAUL</name>
<evidence type="ECO:0000256" key="7">
    <source>
        <dbReference type="RuleBase" id="RU365041"/>
    </source>
</evidence>
<gene>
    <name evidence="9" type="ORF">DJ018_02925</name>
</gene>
<dbReference type="RefSeq" id="WP_111513390.1">
    <property type="nucleotide sequence ID" value="NZ_QFYR01000001.1"/>
</dbReference>
<dbReference type="PANTHER" id="PTHR33778:SF1">
    <property type="entry name" value="MAGNESIUM TRANSPORTER YHID-RELATED"/>
    <property type="match status" value="1"/>
</dbReference>
<feature type="transmembrane region" description="Helical" evidence="7">
    <location>
        <begin position="77"/>
        <end position="98"/>
    </location>
</feature>
<reference evidence="10" key="1">
    <citation type="submission" date="2018-05" db="EMBL/GenBank/DDBJ databases">
        <authorList>
            <person name="Li X."/>
        </authorList>
    </citation>
    <scope>NUCLEOTIDE SEQUENCE [LARGE SCALE GENOMIC DNA]</scope>
    <source>
        <strain evidence="10">YIM 73061</strain>
    </source>
</reference>